<dbReference type="InterPro" id="IPR041545">
    <property type="entry name" value="DUF5601"/>
</dbReference>
<dbReference type="EMBL" id="GBEZ01013096">
    <property type="protein sequence ID" value="JAC72859.1"/>
    <property type="molecule type" value="Transcribed_RNA"/>
</dbReference>
<dbReference type="SMART" id="SM00167">
    <property type="entry name" value="VPS9"/>
    <property type="match status" value="1"/>
</dbReference>
<dbReference type="InterPro" id="IPR045046">
    <property type="entry name" value="Vps9-like"/>
</dbReference>
<dbReference type="PANTHER" id="PTHR23101">
    <property type="entry name" value="RAB GDP/GTP EXCHANGE FACTOR"/>
    <property type="match status" value="1"/>
</dbReference>
<proteinExistence type="predicted"/>
<dbReference type="GO" id="GO:0005829">
    <property type="term" value="C:cytosol"/>
    <property type="evidence" value="ECO:0007669"/>
    <property type="project" value="TreeGrafter"/>
</dbReference>
<sequence length="788" mass="81814">MDDSFNSASPLTFTDFLEKMKDPKAADLVRAIKTFIASFKNAVSDADGYGQRVQEFLSASDESFRTHPLWAGSSAAELDAAGEGLEKYVMTKLYDRCFRASPEDREGDEILSLHLRALQFVKPEHLDIPDYFRNDAQWVLAQKELQKINSYKAPRDKLVCILNCCRVITNLLAAKGGAPAGADDFFPVLVYIVIRTNPPNLKSNLEYIRRFRAASRLVSEAEYFYTNMQSAAQFVELISPDRLSVDPDVFLAHMLEAGVPIERLQRDQSLPPLQGDGARLEGGGGQPEPAAAAPPPALVLRDDLPPLVARRSAAELEAEGAALLMEAERRGELRSAHRFLYAGFGDLSVADVEALLAAHKELVLRHEALSRAVDAQPLLEPSQLLRAQPPGSPAGLGGGTHARGADSPPSPGGAEPQPSAGPGNSGEREAEALPVAEGRPAGDGALKGNPPKAAVALHQPEATSDAPAALEVPGASVTSVTGPRIPEGRCQTAGSATALEGGSPEGVAASSDQGGEAAGRAEANLLLTEPQPPSSVPGSEEQVPSAVEAVSSLELSVEDASGGSAALTSALAPADPSPRSGAEAARGTEEEDGTAEREATPAVSEPPLQQADDLPAEPLVPVVRDATILSADVPGGKDEGEKIQTEALLLSPGSAAEEEGGPAEDPVSLSHENPLYDELATDRNAVEERDACDAGQEGGDPPAAPSADTPQQKGLEPAPEPGESRPELVSEPTIGDSPSGAVLDGSKDGAEDLFSSMTVVPQGSSGGSESQPSPAGSQGGAKGPVLSP</sequence>
<dbReference type="Pfam" id="PF18151">
    <property type="entry name" value="DUF5601"/>
    <property type="match status" value="1"/>
</dbReference>
<reference evidence="3" key="1">
    <citation type="submission" date="2014-05" db="EMBL/GenBank/DDBJ databases">
        <title>The transcriptome of the halophilic microalga Tetraselmis sp. GSL018 isolated from the Great Salt Lake, Utah.</title>
        <authorList>
            <person name="Jinkerson R.E."/>
            <person name="D'Adamo S."/>
            <person name="Posewitz M.C."/>
        </authorList>
    </citation>
    <scope>NUCLEOTIDE SEQUENCE</scope>
    <source>
        <strain evidence="3">GSL018</strain>
    </source>
</reference>
<feature type="compositionally biased region" description="Basic and acidic residues" evidence="1">
    <location>
        <begin position="635"/>
        <end position="644"/>
    </location>
</feature>
<dbReference type="Gene3D" id="1.20.1050.80">
    <property type="entry name" value="VPS9 domain"/>
    <property type="match status" value="1"/>
</dbReference>
<feature type="region of interest" description="Disordered" evidence="1">
    <location>
        <begin position="384"/>
        <end position="788"/>
    </location>
</feature>
<feature type="compositionally biased region" description="Basic and acidic residues" evidence="1">
    <location>
        <begin position="680"/>
        <end position="692"/>
    </location>
</feature>
<dbReference type="GO" id="GO:0005085">
    <property type="term" value="F:guanyl-nucleotide exchange factor activity"/>
    <property type="evidence" value="ECO:0007669"/>
    <property type="project" value="InterPro"/>
</dbReference>
<feature type="domain" description="VPS9" evidence="2">
    <location>
        <begin position="105"/>
        <end position="244"/>
    </location>
</feature>
<evidence type="ECO:0000259" key="2">
    <source>
        <dbReference type="PROSITE" id="PS51205"/>
    </source>
</evidence>
<feature type="region of interest" description="Disordered" evidence="1">
    <location>
        <begin position="266"/>
        <end position="297"/>
    </location>
</feature>
<dbReference type="SUPFAM" id="SSF109993">
    <property type="entry name" value="VPS9 domain"/>
    <property type="match status" value="1"/>
</dbReference>
<dbReference type="AlphaFoldDB" id="A0A061RPZ6"/>
<organism evidence="3">
    <name type="scientific">Tetraselmis sp. GSL018</name>
    <dbReference type="NCBI Taxonomy" id="582737"/>
    <lineage>
        <taxon>Eukaryota</taxon>
        <taxon>Viridiplantae</taxon>
        <taxon>Chlorophyta</taxon>
        <taxon>core chlorophytes</taxon>
        <taxon>Chlorodendrophyceae</taxon>
        <taxon>Chlorodendrales</taxon>
        <taxon>Chlorodendraceae</taxon>
        <taxon>Tetraselmis</taxon>
    </lineage>
</organism>
<dbReference type="GO" id="GO:0016192">
    <property type="term" value="P:vesicle-mediated transport"/>
    <property type="evidence" value="ECO:0007669"/>
    <property type="project" value="InterPro"/>
</dbReference>
<dbReference type="InterPro" id="IPR037191">
    <property type="entry name" value="VPS9_dom_sf"/>
</dbReference>
<dbReference type="PROSITE" id="PS51205">
    <property type="entry name" value="VPS9"/>
    <property type="match status" value="1"/>
</dbReference>
<dbReference type="Gene3D" id="1.10.246.120">
    <property type="match status" value="1"/>
</dbReference>
<dbReference type="GO" id="GO:0030139">
    <property type="term" value="C:endocytic vesicle"/>
    <property type="evidence" value="ECO:0007669"/>
    <property type="project" value="TreeGrafter"/>
</dbReference>
<dbReference type="PANTHER" id="PTHR23101:SF25">
    <property type="entry name" value="GTPASE-ACTIVATING PROTEIN AND VPS9 DOMAIN-CONTAINING PROTEIN 1"/>
    <property type="match status" value="1"/>
</dbReference>
<accession>A0A061RPZ6</accession>
<gene>
    <name evidence="3" type="ORF">TSPGSL018_30322</name>
</gene>
<dbReference type="Pfam" id="PF02204">
    <property type="entry name" value="VPS9"/>
    <property type="match status" value="1"/>
</dbReference>
<feature type="compositionally biased region" description="Low complexity" evidence="1">
    <location>
        <begin position="761"/>
        <end position="776"/>
    </location>
</feature>
<name>A0A061RPZ6_9CHLO</name>
<dbReference type="InterPro" id="IPR003123">
    <property type="entry name" value="VPS9"/>
</dbReference>
<evidence type="ECO:0000256" key="1">
    <source>
        <dbReference type="SAM" id="MobiDB-lite"/>
    </source>
</evidence>
<protein>
    <submittedName>
        <fullName evidence="3">Vacuolar protein sorting-associated protein 9a-like</fullName>
    </submittedName>
</protein>
<evidence type="ECO:0000313" key="3">
    <source>
        <dbReference type="EMBL" id="JAC72859.1"/>
    </source>
</evidence>
<feature type="compositionally biased region" description="Low complexity" evidence="1">
    <location>
        <begin position="559"/>
        <end position="574"/>
    </location>
</feature>
<dbReference type="GO" id="GO:0031267">
    <property type="term" value="F:small GTPase binding"/>
    <property type="evidence" value="ECO:0007669"/>
    <property type="project" value="TreeGrafter"/>
</dbReference>